<dbReference type="GO" id="GO:0003700">
    <property type="term" value="F:DNA-binding transcription factor activity"/>
    <property type="evidence" value="ECO:0007669"/>
    <property type="project" value="InterPro"/>
</dbReference>
<keyword evidence="2" id="KW-0805">Transcription regulation</keyword>
<evidence type="ECO:0000256" key="4">
    <source>
        <dbReference type="ARBA" id="ARBA00023163"/>
    </source>
</evidence>
<dbReference type="AlphaFoldDB" id="A0A0K1Q939"/>
<gene>
    <name evidence="6" type="ORF">AKJ09_08860</name>
</gene>
<dbReference type="PROSITE" id="PS50931">
    <property type="entry name" value="HTH_LYSR"/>
    <property type="match status" value="1"/>
</dbReference>
<evidence type="ECO:0000313" key="7">
    <source>
        <dbReference type="Proteomes" id="UP000064967"/>
    </source>
</evidence>
<dbReference type="InterPro" id="IPR005119">
    <property type="entry name" value="LysR_subst-bd"/>
</dbReference>
<comment type="similarity">
    <text evidence="1">Belongs to the LysR transcriptional regulatory family.</text>
</comment>
<evidence type="ECO:0000256" key="1">
    <source>
        <dbReference type="ARBA" id="ARBA00009437"/>
    </source>
</evidence>
<dbReference type="InterPro" id="IPR036390">
    <property type="entry name" value="WH_DNA-bd_sf"/>
</dbReference>
<organism evidence="6 7">
    <name type="scientific">Labilithrix luteola</name>
    <dbReference type="NCBI Taxonomy" id="1391654"/>
    <lineage>
        <taxon>Bacteria</taxon>
        <taxon>Pseudomonadati</taxon>
        <taxon>Myxococcota</taxon>
        <taxon>Polyangia</taxon>
        <taxon>Polyangiales</taxon>
        <taxon>Labilitrichaceae</taxon>
        <taxon>Labilithrix</taxon>
    </lineage>
</organism>
<dbReference type="PATRIC" id="fig|1391654.3.peg.8973"/>
<dbReference type="PANTHER" id="PTHR30537">
    <property type="entry name" value="HTH-TYPE TRANSCRIPTIONAL REGULATOR"/>
    <property type="match status" value="1"/>
</dbReference>
<evidence type="ECO:0000313" key="6">
    <source>
        <dbReference type="EMBL" id="AKV02197.1"/>
    </source>
</evidence>
<dbReference type="STRING" id="1391654.AKJ09_08860"/>
<dbReference type="Gene3D" id="1.10.10.10">
    <property type="entry name" value="Winged helix-like DNA-binding domain superfamily/Winged helix DNA-binding domain"/>
    <property type="match status" value="1"/>
</dbReference>
<dbReference type="SUPFAM" id="SSF46785">
    <property type="entry name" value="Winged helix' DNA-binding domain"/>
    <property type="match status" value="1"/>
</dbReference>
<dbReference type="InterPro" id="IPR058163">
    <property type="entry name" value="LysR-type_TF_proteobact-type"/>
</dbReference>
<dbReference type="SUPFAM" id="SSF53850">
    <property type="entry name" value="Periplasmic binding protein-like II"/>
    <property type="match status" value="1"/>
</dbReference>
<keyword evidence="3" id="KW-0238">DNA-binding</keyword>
<reference evidence="6 7" key="1">
    <citation type="submission" date="2015-08" db="EMBL/GenBank/DDBJ databases">
        <authorList>
            <person name="Babu N.S."/>
            <person name="Beckwith C.J."/>
            <person name="Beseler K.G."/>
            <person name="Brison A."/>
            <person name="Carone J.V."/>
            <person name="Caskin T.P."/>
            <person name="Diamond M."/>
            <person name="Durham M.E."/>
            <person name="Foxe J.M."/>
            <person name="Go M."/>
            <person name="Henderson B.A."/>
            <person name="Jones I.B."/>
            <person name="McGettigan J.A."/>
            <person name="Micheletti S.J."/>
            <person name="Nasrallah M.E."/>
            <person name="Ortiz D."/>
            <person name="Piller C.R."/>
            <person name="Privatt S.R."/>
            <person name="Schneider S.L."/>
            <person name="Sharp S."/>
            <person name="Smith T.C."/>
            <person name="Stanton J.D."/>
            <person name="Ullery H.E."/>
            <person name="Wilson R.J."/>
            <person name="Serrano M.G."/>
            <person name="Buck G."/>
            <person name="Lee V."/>
            <person name="Wang Y."/>
            <person name="Carvalho R."/>
            <person name="Voegtly L."/>
            <person name="Shi R."/>
            <person name="Duckworth R."/>
            <person name="Johnson A."/>
            <person name="Loviza R."/>
            <person name="Walstead R."/>
            <person name="Shah Z."/>
            <person name="Kiflezghi M."/>
            <person name="Wade K."/>
            <person name="Ball S.L."/>
            <person name="Bradley K.W."/>
            <person name="Asai D.J."/>
            <person name="Bowman C.A."/>
            <person name="Russell D.A."/>
            <person name="Pope W.H."/>
            <person name="Jacobs-Sera D."/>
            <person name="Hendrix R.W."/>
            <person name="Hatfull G.F."/>
        </authorList>
    </citation>
    <scope>NUCLEOTIDE SEQUENCE [LARGE SCALE GENOMIC DNA]</scope>
    <source>
        <strain evidence="6 7">DSM 27648</strain>
    </source>
</reference>
<protein>
    <submittedName>
        <fullName evidence="6">Transcriptional regulator, LysR family</fullName>
    </submittedName>
</protein>
<dbReference type="EMBL" id="CP012333">
    <property type="protein sequence ID" value="AKV02197.1"/>
    <property type="molecule type" value="Genomic_DNA"/>
</dbReference>
<dbReference type="PANTHER" id="PTHR30537:SF5">
    <property type="entry name" value="HTH-TYPE TRANSCRIPTIONAL ACTIVATOR TTDR-RELATED"/>
    <property type="match status" value="1"/>
</dbReference>
<accession>A0A0K1Q939</accession>
<dbReference type="InterPro" id="IPR036388">
    <property type="entry name" value="WH-like_DNA-bd_sf"/>
</dbReference>
<dbReference type="Proteomes" id="UP000064967">
    <property type="component" value="Chromosome"/>
</dbReference>
<dbReference type="Pfam" id="PF03466">
    <property type="entry name" value="LysR_substrate"/>
    <property type="match status" value="1"/>
</dbReference>
<evidence type="ECO:0000256" key="2">
    <source>
        <dbReference type="ARBA" id="ARBA00023015"/>
    </source>
</evidence>
<sequence length="327" mass="35884">MSSDYPRRVAFDLEHIVDLALFARIVDARSFSEAARRTGIAKSAVSRRIALLEKRLGVQLLRRSTRALDVTSDGARFYEHCVKVLEAARAAEDAVSGSGVRMRGVVRISAPVTFSQMYLAAAVAKFQLEHPAVDVQLTTNDRFVDAVAGEFDLVVRVTRLEDGSFVAKRLASDRLVVAGSPAYLAARGRPLRAEDLVHHQCLHYTLVDAAAEWRFRGSDRKPVALARGAFSANNGTVLKEAMLAGLGLAVLPSFMVASEVRAGRAELVLEGLRRAEIGIYAVVSNARGLPLRVRTLIEHLQRHFADPDWRIPPAPATVRKRTTSRRA</sequence>
<dbReference type="InterPro" id="IPR000847">
    <property type="entry name" value="LysR_HTH_N"/>
</dbReference>
<dbReference type="FunFam" id="1.10.10.10:FF:000001">
    <property type="entry name" value="LysR family transcriptional regulator"/>
    <property type="match status" value="1"/>
</dbReference>
<dbReference type="Pfam" id="PF00126">
    <property type="entry name" value="HTH_1"/>
    <property type="match status" value="1"/>
</dbReference>
<dbReference type="Gene3D" id="3.40.190.290">
    <property type="match status" value="1"/>
</dbReference>
<dbReference type="GO" id="GO:0003677">
    <property type="term" value="F:DNA binding"/>
    <property type="evidence" value="ECO:0007669"/>
    <property type="project" value="UniProtKB-KW"/>
</dbReference>
<evidence type="ECO:0000259" key="5">
    <source>
        <dbReference type="PROSITE" id="PS50931"/>
    </source>
</evidence>
<keyword evidence="4" id="KW-0804">Transcription</keyword>
<dbReference type="CDD" id="cd08422">
    <property type="entry name" value="PBP2_CrgA_like"/>
    <property type="match status" value="1"/>
</dbReference>
<dbReference type="KEGG" id="llu:AKJ09_08860"/>
<feature type="domain" description="HTH lysR-type" evidence="5">
    <location>
        <begin position="18"/>
        <end position="71"/>
    </location>
</feature>
<proteinExistence type="inferred from homology"/>
<evidence type="ECO:0000256" key="3">
    <source>
        <dbReference type="ARBA" id="ARBA00023125"/>
    </source>
</evidence>
<name>A0A0K1Q939_9BACT</name>
<keyword evidence="7" id="KW-1185">Reference proteome</keyword>